<gene>
    <name evidence="1" type="primary">jg10754</name>
    <name evidence="1" type="ORF">PAEG_LOCUS13827</name>
</gene>
<keyword evidence="2" id="KW-1185">Reference proteome</keyword>
<dbReference type="AlphaFoldDB" id="A0A8S4RFQ2"/>
<protein>
    <submittedName>
        <fullName evidence="1">Jg10754 protein</fullName>
    </submittedName>
</protein>
<organism evidence="1 2">
    <name type="scientific">Pararge aegeria aegeria</name>
    <dbReference type="NCBI Taxonomy" id="348720"/>
    <lineage>
        <taxon>Eukaryota</taxon>
        <taxon>Metazoa</taxon>
        <taxon>Ecdysozoa</taxon>
        <taxon>Arthropoda</taxon>
        <taxon>Hexapoda</taxon>
        <taxon>Insecta</taxon>
        <taxon>Pterygota</taxon>
        <taxon>Neoptera</taxon>
        <taxon>Endopterygota</taxon>
        <taxon>Lepidoptera</taxon>
        <taxon>Glossata</taxon>
        <taxon>Ditrysia</taxon>
        <taxon>Papilionoidea</taxon>
        <taxon>Nymphalidae</taxon>
        <taxon>Satyrinae</taxon>
        <taxon>Satyrini</taxon>
        <taxon>Parargina</taxon>
        <taxon>Pararge</taxon>
    </lineage>
</organism>
<reference evidence="1" key="1">
    <citation type="submission" date="2022-03" db="EMBL/GenBank/DDBJ databases">
        <authorList>
            <person name="Lindestad O."/>
        </authorList>
    </citation>
    <scope>NUCLEOTIDE SEQUENCE</scope>
</reference>
<dbReference type="Proteomes" id="UP000838756">
    <property type="component" value="Unassembled WGS sequence"/>
</dbReference>
<comment type="caution">
    <text evidence="1">The sequence shown here is derived from an EMBL/GenBank/DDBJ whole genome shotgun (WGS) entry which is preliminary data.</text>
</comment>
<accession>A0A8S4RFQ2</accession>
<name>A0A8S4RFQ2_9NEOP</name>
<evidence type="ECO:0000313" key="1">
    <source>
        <dbReference type="EMBL" id="CAH2236374.1"/>
    </source>
</evidence>
<dbReference type="EMBL" id="CAKXAJ010025202">
    <property type="protein sequence ID" value="CAH2236374.1"/>
    <property type="molecule type" value="Genomic_DNA"/>
</dbReference>
<evidence type="ECO:0000313" key="2">
    <source>
        <dbReference type="Proteomes" id="UP000838756"/>
    </source>
</evidence>
<proteinExistence type="predicted"/>
<sequence length="118" mass="12962">MILSTPRYDASGSIAQVQIKRGRKNREVRVASRWSGSMAAEVFANIRSVNVVYVARHSPPPRSETTALDCYIDHKVDRTSPRAPQVPHEAYKTITSRVISHNGLETGGSAEPAGFNDI</sequence>